<sequence length="244" mass="28003">MRLWHTKTVWEKLAREDAMWAVLTDPAKDRNRWQVDEFFATGRATVDADMAYLSTQLPTLAKRDALDFGCGVGRLSQALAPHFDRVTGLDVAAAMIEQANQHNRHGERVTYVHNPAGHLRQFADHSFDFVYSVITLQHIPASLQRGYLREFLRVCRPGGAVFFQLVTTEPDKRWRFSWYPPTMWMRIRRYFRRAATIDPTMTMNAVPRAEASNLLEQAGGRIVDIQPYGAAGELESWSYLVTKD</sequence>
<dbReference type="InterPro" id="IPR013216">
    <property type="entry name" value="Methyltransf_11"/>
</dbReference>
<proteinExistence type="predicted"/>
<evidence type="ECO:0000259" key="1">
    <source>
        <dbReference type="Pfam" id="PF08241"/>
    </source>
</evidence>
<organism evidence="2 3">
    <name type="scientific">Synoicihabitans lomoniglobus</name>
    <dbReference type="NCBI Taxonomy" id="2909285"/>
    <lineage>
        <taxon>Bacteria</taxon>
        <taxon>Pseudomonadati</taxon>
        <taxon>Verrucomicrobiota</taxon>
        <taxon>Opitutia</taxon>
        <taxon>Opitutales</taxon>
        <taxon>Opitutaceae</taxon>
        <taxon>Synoicihabitans</taxon>
    </lineage>
</organism>
<dbReference type="GO" id="GO:0032259">
    <property type="term" value="P:methylation"/>
    <property type="evidence" value="ECO:0007669"/>
    <property type="project" value="UniProtKB-KW"/>
</dbReference>
<evidence type="ECO:0000313" key="2">
    <source>
        <dbReference type="EMBL" id="WED63760.1"/>
    </source>
</evidence>
<dbReference type="Proteomes" id="UP001218638">
    <property type="component" value="Chromosome"/>
</dbReference>
<dbReference type="PANTHER" id="PTHR43861:SF1">
    <property type="entry name" value="TRANS-ACONITATE 2-METHYLTRANSFERASE"/>
    <property type="match status" value="1"/>
</dbReference>
<dbReference type="InterPro" id="IPR029063">
    <property type="entry name" value="SAM-dependent_MTases_sf"/>
</dbReference>
<dbReference type="PANTHER" id="PTHR43861">
    <property type="entry name" value="TRANS-ACONITATE 2-METHYLTRANSFERASE-RELATED"/>
    <property type="match status" value="1"/>
</dbReference>
<feature type="domain" description="Methyltransferase type 11" evidence="1">
    <location>
        <begin position="66"/>
        <end position="163"/>
    </location>
</feature>
<name>A0AAE9ZVS5_9BACT</name>
<dbReference type="AlphaFoldDB" id="A0AAE9ZVS5"/>
<reference evidence="2" key="1">
    <citation type="submission" date="2023-03" db="EMBL/GenBank/DDBJ databases">
        <title>Lomoglobus Profundus gen. nov., sp. nov., a novel member of the phylum Verrucomicrobia, isolated from deep-marine sediment of South China Sea.</title>
        <authorList>
            <person name="Ahmad T."/>
            <person name="Ishaq S.E."/>
            <person name="Wang F."/>
        </authorList>
    </citation>
    <scope>NUCLEOTIDE SEQUENCE</scope>
    <source>
        <strain evidence="2">LMO-M01</strain>
    </source>
</reference>
<dbReference type="Pfam" id="PF08241">
    <property type="entry name" value="Methyltransf_11"/>
    <property type="match status" value="1"/>
</dbReference>
<dbReference type="SUPFAM" id="SSF53335">
    <property type="entry name" value="S-adenosyl-L-methionine-dependent methyltransferases"/>
    <property type="match status" value="1"/>
</dbReference>
<evidence type="ECO:0000313" key="3">
    <source>
        <dbReference type="Proteomes" id="UP001218638"/>
    </source>
</evidence>
<protein>
    <submittedName>
        <fullName evidence="2">Class I SAM-dependent methyltransferase</fullName>
    </submittedName>
</protein>
<accession>A0AAE9ZVS5</accession>
<dbReference type="Gene3D" id="3.40.50.150">
    <property type="entry name" value="Vaccinia Virus protein VP39"/>
    <property type="match status" value="1"/>
</dbReference>
<keyword evidence="2" id="KW-0808">Transferase</keyword>
<keyword evidence="3" id="KW-1185">Reference proteome</keyword>
<dbReference type="KEGG" id="slom:PXH66_15595"/>
<gene>
    <name evidence="2" type="ORF">PXH66_15595</name>
</gene>
<dbReference type="CDD" id="cd02440">
    <property type="entry name" value="AdoMet_MTases"/>
    <property type="match status" value="1"/>
</dbReference>
<dbReference type="RefSeq" id="WP_330930462.1">
    <property type="nucleotide sequence ID" value="NZ_CP119075.1"/>
</dbReference>
<dbReference type="GO" id="GO:0008757">
    <property type="term" value="F:S-adenosylmethionine-dependent methyltransferase activity"/>
    <property type="evidence" value="ECO:0007669"/>
    <property type="project" value="InterPro"/>
</dbReference>
<dbReference type="EMBL" id="CP119075">
    <property type="protein sequence ID" value="WED63760.1"/>
    <property type="molecule type" value="Genomic_DNA"/>
</dbReference>
<keyword evidence="2" id="KW-0489">Methyltransferase</keyword>